<evidence type="ECO:0000313" key="3">
    <source>
        <dbReference type="EMBL" id="PNH05225.1"/>
    </source>
</evidence>
<feature type="chain" id="PRO_5014367669" evidence="1">
    <location>
        <begin position="20"/>
        <end position="166"/>
    </location>
</feature>
<dbReference type="InterPro" id="IPR024616">
    <property type="entry name" value="Pherophorin"/>
</dbReference>
<dbReference type="AlphaFoldDB" id="A0A2J7ZY93"/>
<evidence type="ECO:0000313" key="4">
    <source>
        <dbReference type="Proteomes" id="UP000236333"/>
    </source>
</evidence>
<sequence length="166" mass="17445">MRSILFTVSVLLAWSAARGQDEVRAAGDSTPLFPYATCQRLQSRSIYSVSPATSNPAPGTYCWTVQAKASQCVVSNPCCTADLHKFDLDVLASCDVPQAKLSASINGRVLTLVDIVTPANGLPDQRTLRVSNLGLSPSNATGAVLCIKVRAAPAGYVPGACERSAF</sequence>
<dbReference type="EMBL" id="PGGS01000323">
    <property type="protein sequence ID" value="PNH05225.1"/>
    <property type="molecule type" value="Genomic_DNA"/>
</dbReference>
<protein>
    <submittedName>
        <fullName evidence="3">Perphorin-2</fullName>
    </submittedName>
</protein>
<gene>
    <name evidence="3" type="ORF">TSOC_008536</name>
</gene>
<organism evidence="3 4">
    <name type="scientific">Tetrabaena socialis</name>
    <dbReference type="NCBI Taxonomy" id="47790"/>
    <lineage>
        <taxon>Eukaryota</taxon>
        <taxon>Viridiplantae</taxon>
        <taxon>Chlorophyta</taxon>
        <taxon>core chlorophytes</taxon>
        <taxon>Chlorophyceae</taxon>
        <taxon>CS clade</taxon>
        <taxon>Chlamydomonadales</taxon>
        <taxon>Tetrabaenaceae</taxon>
        <taxon>Tetrabaena</taxon>
    </lineage>
</organism>
<evidence type="ECO:0000256" key="1">
    <source>
        <dbReference type="SAM" id="SignalP"/>
    </source>
</evidence>
<keyword evidence="4" id="KW-1185">Reference proteome</keyword>
<dbReference type="Pfam" id="PF12499">
    <property type="entry name" value="DUF3707"/>
    <property type="match status" value="1"/>
</dbReference>
<reference evidence="3 4" key="1">
    <citation type="journal article" date="2017" name="Mol. Biol. Evol.">
        <title>The 4-celled Tetrabaena socialis nuclear genome reveals the essential components for genetic control of cell number at the origin of multicellularity in the volvocine lineage.</title>
        <authorList>
            <person name="Featherston J."/>
            <person name="Arakaki Y."/>
            <person name="Hanschen E.R."/>
            <person name="Ferris P.J."/>
            <person name="Michod R.E."/>
            <person name="Olson B.J.S.C."/>
            <person name="Nozaki H."/>
            <person name="Durand P.M."/>
        </authorList>
    </citation>
    <scope>NUCLEOTIDE SEQUENCE [LARGE SCALE GENOMIC DNA]</scope>
    <source>
        <strain evidence="3 4">NIES-571</strain>
    </source>
</reference>
<proteinExistence type="predicted"/>
<dbReference type="Proteomes" id="UP000236333">
    <property type="component" value="Unassembled WGS sequence"/>
</dbReference>
<keyword evidence="1" id="KW-0732">Signal</keyword>
<accession>A0A2J7ZY93</accession>
<dbReference type="OrthoDB" id="546577at2759"/>
<evidence type="ECO:0000259" key="2">
    <source>
        <dbReference type="Pfam" id="PF12499"/>
    </source>
</evidence>
<feature type="domain" description="Pherophorin" evidence="2">
    <location>
        <begin position="33"/>
        <end position="152"/>
    </location>
</feature>
<name>A0A2J7ZY93_9CHLO</name>
<feature type="signal peptide" evidence="1">
    <location>
        <begin position="1"/>
        <end position="19"/>
    </location>
</feature>
<comment type="caution">
    <text evidence="3">The sequence shown here is derived from an EMBL/GenBank/DDBJ whole genome shotgun (WGS) entry which is preliminary data.</text>
</comment>